<feature type="transmembrane region" description="Helical" evidence="1">
    <location>
        <begin position="47"/>
        <end position="69"/>
    </location>
</feature>
<keyword evidence="1" id="KW-0812">Transmembrane</keyword>
<dbReference type="Proteomes" id="UP000325755">
    <property type="component" value="Chromosome"/>
</dbReference>
<proteinExistence type="predicted"/>
<evidence type="ECO:0000256" key="1">
    <source>
        <dbReference type="SAM" id="Phobius"/>
    </source>
</evidence>
<dbReference type="EMBL" id="CP044205">
    <property type="protein sequence ID" value="QFY42202.1"/>
    <property type="molecule type" value="Genomic_DNA"/>
</dbReference>
<reference evidence="2 3" key="1">
    <citation type="submission" date="2019-09" db="EMBL/GenBank/DDBJ databases">
        <title>Ecophysiology of the spiral-shaped methanotroph Methylospira mobilis as revealed by the complete genome sequence.</title>
        <authorList>
            <person name="Oshkin I.Y."/>
            <person name="Dedysh S.N."/>
            <person name="Miroshnikov K."/>
            <person name="Danilova O.V."/>
            <person name="Hakobyan A."/>
            <person name="Liesack W."/>
        </authorList>
    </citation>
    <scope>NUCLEOTIDE SEQUENCE [LARGE SCALE GENOMIC DNA]</scope>
    <source>
        <strain evidence="2 3">Shm1</strain>
    </source>
</reference>
<feature type="transmembrane region" description="Helical" evidence="1">
    <location>
        <begin position="78"/>
        <end position="96"/>
    </location>
</feature>
<dbReference type="AlphaFoldDB" id="A0A5Q0BGE0"/>
<dbReference type="Pfam" id="PF18936">
    <property type="entry name" value="DUF5684"/>
    <property type="match status" value="1"/>
</dbReference>
<keyword evidence="1" id="KW-1133">Transmembrane helix</keyword>
<sequence>MGFIGFILAIVAFAGAWQVFVKAGREGWEAVIPVYNLYVLTVIAAQPWWLLILCLIPVVNFIALGFLYWKLAERFGQIWPFAIGLLLVPFVFYPLLGFGDARYIRPSPSPEDPRFLDRGFQ</sequence>
<dbReference type="KEGG" id="mmob:F6R98_05795"/>
<evidence type="ECO:0000313" key="2">
    <source>
        <dbReference type="EMBL" id="QFY42202.1"/>
    </source>
</evidence>
<accession>A0A5Q0BGE0</accession>
<dbReference type="InterPro" id="IPR043739">
    <property type="entry name" value="DUF5684"/>
</dbReference>
<keyword evidence="1" id="KW-0472">Membrane</keyword>
<dbReference type="RefSeq" id="WP_153248184.1">
    <property type="nucleotide sequence ID" value="NZ_CP044205.1"/>
</dbReference>
<name>A0A5Q0BGE0_9GAMM</name>
<gene>
    <name evidence="2" type="ORF">F6R98_05795</name>
</gene>
<dbReference type="InParanoid" id="A0A5Q0BGE0"/>
<keyword evidence="3" id="KW-1185">Reference proteome</keyword>
<protein>
    <submittedName>
        <fullName evidence="2">Signal peptidase I</fullName>
    </submittedName>
</protein>
<dbReference type="OrthoDB" id="3637276at2"/>
<evidence type="ECO:0000313" key="3">
    <source>
        <dbReference type="Proteomes" id="UP000325755"/>
    </source>
</evidence>
<organism evidence="2 3">
    <name type="scientific">Candidatus Methylospira mobilis</name>
    <dbReference type="NCBI Taxonomy" id="1808979"/>
    <lineage>
        <taxon>Bacteria</taxon>
        <taxon>Pseudomonadati</taxon>
        <taxon>Pseudomonadota</taxon>
        <taxon>Gammaproteobacteria</taxon>
        <taxon>Methylococcales</taxon>
        <taxon>Methylococcaceae</taxon>
        <taxon>Candidatus Methylospira</taxon>
    </lineage>
</organism>